<gene>
    <name evidence="11" type="ORF">C1J01_30655</name>
</gene>
<keyword evidence="4 7" id="KW-0378">Hydrolase</keyword>
<dbReference type="InterPro" id="IPR013783">
    <property type="entry name" value="Ig-like_fold"/>
</dbReference>
<sequence length="1227" mass="128702">MPRGWLGARTRLRAKALGAGTMAALLLGTPLPAYGEEPTPAGTTAGTVTLVTGDRVSVSRQPDGTHLATLLPRYDGTPRGAVKVVERGEDVYVIPAEAQPHVATGVLDLELFNVTGLLADGHGDGPTPLIVAYDEASGARAVQQAPAHSTRTATLESIDAVAVEVPAGQAAQFWAGLRGSLDATARRAAPGVERVWLDPTLEADLAESVPRIGAPDAWQAGFDGAGTTVAVLDTGYDPAHPDLGGKVEGSADFTGSGVTDRHGHGTHVAATVAGSGAASSGTHVGVAPGAGLLVGKVLGDDGNGQGSWLIEGMEWAVSQGADVVNMSLSTDATDGTDPLSQAVNELSARSGALFVAAAGNTGPGELTARSPGVADAALSVAAVDKSDVLADFSSRGPRLGDHAVKPDLAAPGVGIVAARAAGTGLGTPAGEAYTAVSGTSMAAPHVAGAAAILKQRHPGWTGERIKAALTGSAHEVPGTVYEVGAGRVDVARAVSQTVTASPASLGFGPQPHDAQDPVTRTITYRNDGDADVALALTVTTDAPAGLFTLDRSTLTVPAGGTAEARLTLDPKLADTGTYGGRVTATGDGAVVRTAFGARKDPRTVQVVVEGVTQNGSPAAGGSSVDLWNLDTDAWLSGVFGGKGGPGPAVLSVPVGTYSVTSALWTLDDSGAYGRDVALVAEPEIELTEDTRIVLDARAGSPLNPITPDPTEARELTLGYHRAAGEHDFSVHYVMDRYVRDAYAVETQPVGRGDFEVSAHWELYAPEFTMRLSGSALEAEYAIDSPRIDGRHRYVLADAGRGTPEDLAGRDLRGRLALVRRSDEVSVADQVEAVRKAGAAAVIVHHDRPGFLITQVASSIPVFTVEQAVGRELLARVGSRLEITGIPDSPYVYDLFPYYRGGVPAKIERRVEHRDLARTTAHYHGGAGLRGVEVNFPHRPYDSYIIRQAQEVAIPSTRTEWTTAGDGVVWRPFTWRTTGQNGGLLGSPRSYRAGQKRTEEWFAPVMRPGVPEVLEDDDAQWGLPGFREGDTFTIMVRNMLDGGDHFSEREGDARARLYRDGEQVAERDALEGTWPASAEPARYRLELDVEHSEPWWQQAIRTRTVWGFDSRRPAEGKRELLDLLQIGYDVPAGLDGAVPARKPTRIGLRFHPQTRPDALVKAAVKVWTSHDEGASWQQAGKVKQAKDGSLDVSVTHPKGATSVSLRVEAVAPDGVSIDQTVIRAFGLS</sequence>
<dbReference type="PROSITE" id="PS51892">
    <property type="entry name" value="SUBTILASE"/>
    <property type="match status" value="1"/>
</dbReference>
<feature type="domain" description="PA" evidence="10">
    <location>
        <begin position="797"/>
        <end position="872"/>
    </location>
</feature>
<dbReference type="Proteomes" id="UP000249304">
    <property type="component" value="Unassembled WGS sequence"/>
</dbReference>
<evidence type="ECO:0000256" key="1">
    <source>
        <dbReference type="ARBA" id="ARBA00011073"/>
    </source>
</evidence>
<keyword evidence="5 7" id="KW-0720">Serine protease</keyword>
<name>A0A2W2DRK3_9ACTN</name>
<keyword evidence="2" id="KW-0964">Secreted</keyword>
<dbReference type="PANTHER" id="PTHR43806:SF65">
    <property type="entry name" value="SERINE PROTEASE APRX"/>
    <property type="match status" value="1"/>
</dbReference>
<organism evidence="11 12">
    <name type="scientific">Nonomuraea aridisoli</name>
    <dbReference type="NCBI Taxonomy" id="2070368"/>
    <lineage>
        <taxon>Bacteria</taxon>
        <taxon>Bacillati</taxon>
        <taxon>Actinomycetota</taxon>
        <taxon>Actinomycetes</taxon>
        <taxon>Streptosporangiales</taxon>
        <taxon>Streptosporangiaceae</taxon>
        <taxon>Nonomuraea</taxon>
    </lineage>
</organism>
<evidence type="ECO:0000256" key="6">
    <source>
        <dbReference type="PIRSR" id="PIRSR615500-1"/>
    </source>
</evidence>
<dbReference type="RefSeq" id="WP_111182465.1">
    <property type="nucleotide sequence ID" value="NZ_POUD01000163.1"/>
</dbReference>
<keyword evidence="2" id="KW-0134">Cell wall</keyword>
<dbReference type="AlphaFoldDB" id="A0A2W2DRK3"/>
<dbReference type="Gene3D" id="2.60.40.10">
    <property type="entry name" value="Immunoglobulins"/>
    <property type="match status" value="1"/>
</dbReference>
<evidence type="ECO:0000256" key="5">
    <source>
        <dbReference type="ARBA" id="ARBA00022825"/>
    </source>
</evidence>
<dbReference type="Gene3D" id="3.50.30.30">
    <property type="match status" value="1"/>
</dbReference>
<dbReference type="SUPFAM" id="SSF52743">
    <property type="entry name" value="Subtilisin-like"/>
    <property type="match status" value="1"/>
</dbReference>
<evidence type="ECO:0000313" key="11">
    <source>
        <dbReference type="EMBL" id="PZG13223.1"/>
    </source>
</evidence>
<dbReference type="InterPro" id="IPR023828">
    <property type="entry name" value="Peptidase_S8_Ser-AS"/>
</dbReference>
<evidence type="ECO:0000256" key="4">
    <source>
        <dbReference type="ARBA" id="ARBA00022801"/>
    </source>
</evidence>
<comment type="caution">
    <text evidence="11">The sequence shown here is derived from an EMBL/GenBank/DDBJ whole genome shotgun (WGS) entry which is preliminary data.</text>
</comment>
<feature type="active site" description="Charge relay system" evidence="6 7">
    <location>
        <position position="264"/>
    </location>
</feature>
<evidence type="ECO:0000256" key="3">
    <source>
        <dbReference type="ARBA" id="ARBA00022670"/>
    </source>
</evidence>
<keyword evidence="12" id="KW-1185">Reference proteome</keyword>
<dbReference type="InterPro" id="IPR046450">
    <property type="entry name" value="PA_dom_sf"/>
</dbReference>
<feature type="signal peptide" evidence="8">
    <location>
        <begin position="1"/>
        <end position="35"/>
    </location>
</feature>
<feature type="active site" description="Charge relay system" evidence="6 7">
    <location>
        <position position="233"/>
    </location>
</feature>
<dbReference type="GO" id="GO:0004252">
    <property type="term" value="F:serine-type endopeptidase activity"/>
    <property type="evidence" value="ECO:0007669"/>
    <property type="project" value="UniProtKB-UniRule"/>
</dbReference>
<evidence type="ECO:0000259" key="9">
    <source>
        <dbReference type="Pfam" id="PF00082"/>
    </source>
</evidence>
<comment type="similarity">
    <text evidence="1 7">Belongs to the peptidase S8 family.</text>
</comment>
<feature type="active site" description="Charge relay system" evidence="6 7">
    <location>
        <position position="440"/>
    </location>
</feature>
<dbReference type="SUPFAM" id="SSF52025">
    <property type="entry name" value="PA domain"/>
    <property type="match status" value="1"/>
</dbReference>
<dbReference type="Pfam" id="PF02225">
    <property type="entry name" value="PA"/>
    <property type="match status" value="1"/>
</dbReference>
<evidence type="ECO:0000256" key="2">
    <source>
        <dbReference type="ARBA" id="ARBA00022512"/>
    </source>
</evidence>
<dbReference type="EMBL" id="POUD01000163">
    <property type="protein sequence ID" value="PZG13223.1"/>
    <property type="molecule type" value="Genomic_DNA"/>
</dbReference>
<protein>
    <recommendedName>
        <fullName evidence="13">Peptidase S8</fullName>
    </recommendedName>
</protein>
<evidence type="ECO:0000259" key="10">
    <source>
        <dbReference type="Pfam" id="PF02225"/>
    </source>
</evidence>
<dbReference type="InterPro" id="IPR050131">
    <property type="entry name" value="Peptidase_S8_subtilisin-like"/>
</dbReference>
<dbReference type="PRINTS" id="PR00723">
    <property type="entry name" value="SUBTILISIN"/>
</dbReference>
<dbReference type="InterPro" id="IPR003137">
    <property type="entry name" value="PA_domain"/>
</dbReference>
<evidence type="ECO:0000256" key="8">
    <source>
        <dbReference type="SAM" id="SignalP"/>
    </source>
</evidence>
<dbReference type="Gene3D" id="3.40.50.200">
    <property type="entry name" value="Peptidase S8/S53 domain"/>
    <property type="match status" value="1"/>
</dbReference>
<feature type="domain" description="Peptidase S8/S53" evidence="9">
    <location>
        <begin position="224"/>
        <end position="486"/>
    </location>
</feature>
<dbReference type="GO" id="GO:0006508">
    <property type="term" value="P:proteolysis"/>
    <property type="evidence" value="ECO:0007669"/>
    <property type="project" value="UniProtKB-KW"/>
</dbReference>
<proteinExistence type="inferred from homology"/>
<feature type="chain" id="PRO_5016114380" description="Peptidase S8" evidence="8">
    <location>
        <begin position="36"/>
        <end position="1227"/>
    </location>
</feature>
<dbReference type="PROSITE" id="PS00138">
    <property type="entry name" value="SUBTILASE_SER"/>
    <property type="match status" value="1"/>
</dbReference>
<dbReference type="InterPro" id="IPR000209">
    <property type="entry name" value="Peptidase_S8/S53_dom"/>
</dbReference>
<dbReference type="GO" id="GO:0005975">
    <property type="term" value="P:carbohydrate metabolic process"/>
    <property type="evidence" value="ECO:0007669"/>
    <property type="project" value="UniProtKB-ARBA"/>
</dbReference>
<evidence type="ECO:0000313" key="12">
    <source>
        <dbReference type="Proteomes" id="UP000249304"/>
    </source>
</evidence>
<evidence type="ECO:0000256" key="7">
    <source>
        <dbReference type="PROSITE-ProRule" id="PRU01240"/>
    </source>
</evidence>
<accession>A0A2W2DRK3</accession>
<dbReference type="Pfam" id="PF00082">
    <property type="entry name" value="Peptidase_S8"/>
    <property type="match status" value="1"/>
</dbReference>
<evidence type="ECO:0008006" key="13">
    <source>
        <dbReference type="Google" id="ProtNLM"/>
    </source>
</evidence>
<dbReference type="OrthoDB" id="614750at2"/>
<keyword evidence="3 7" id="KW-0645">Protease</keyword>
<keyword evidence="8" id="KW-0732">Signal</keyword>
<dbReference type="InterPro" id="IPR036852">
    <property type="entry name" value="Peptidase_S8/S53_dom_sf"/>
</dbReference>
<dbReference type="PANTHER" id="PTHR43806">
    <property type="entry name" value="PEPTIDASE S8"/>
    <property type="match status" value="1"/>
</dbReference>
<reference evidence="11 12" key="1">
    <citation type="submission" date="2018-01" db="EMBL/GenBank/DDBJ databases">
        <title>Draft genome sequence of Nonomuraea sp. KC333.</title>
        <authorList>
            <person name="Sahin N."/>
            <person name="Saygin H."/>
            <person name="Ay H."/>
        </authorList>
    </citation>
    <scope>NUCLEOTIDE SEQUENCE [LARGE SCALE GENOMIC DNA]</scope>
    <source>
        <strain evidence="11 12">KC333</strain>
    </source>
</reference>
<dbReference type="InterPro" id="IPR015500">
    <property type="entry name" value="Peptidase_S8_subtilisin-rel"/>
</dbReference>